<feature type="coiled-coil region" evidence="1">
    <location>
        <begin position="60"/>
        <end position="87"/>
    </location>
</feature>
<evidence type="ECO:0000313" key="5">
    <source>
        <dbReference type="Proteomes" id="UP000307768"/>
    </source>
</evidence>
<dbReference type="EMBL" id="VDFQ02000002">
    <property type="protein sequence ID" value="KAA1423479.1"/>
    <property type="molecule type" value="Genomic_DNA"/>
</dbReference>
<dbReference type="RefSeq" id="WP_149768998.1">
    <property type="nucleotide sequence ID" value="NZ_VDFQ02000002.1"/>
</dbReference>
<dbReference type="GO" id="GO:0051301">
    <property type="term" value="P:cell division"/>
    <property type="evidence" value="ECO:0007669"/>
    <property type="project" value="UniProtKB-KW"/>
</dbReference>
<organism evidence="4 5">
    <name type="scientific">Mumia zhuanghuii</name>
    <dbReference type="NCBI Taxonomy" id="2585211"/>
    <lineage>
        <taxon>Bacteria</taxon>
        <taxon>Bacillati</taxon>
        <taxon>Actinomycetota</taxon>
        <taxon>Actinomycetes</taxon>
        <taxon>Propionibacteriales</taxon>
        <taxon>Nocardioidaceae</taxon>
        <taxon>Mumia</taxon>
    </lineage>
</organism>
<sequence length="151" mass="15936">MSIAHGTPRRATGRPQPSPRTPLRAVPARRPRTPRAPFVLLVVTVLAGGLVGLLLLNTSMQNGAFELAELEKKAQELQSRHAELALEVEQRSTPEAVAERAAALGMVPNTNPAFLRLPDGKIVGDPEPATRDSEAVSGVDGPSPVTVGDRG</sequence>
<feature type="region of interest" description="Disordered" evidence="2">
    <location>
        <begin position="117"/>
        <end position="151"/>
    </location>
</feature>
<proteinExistence type="predicted"/>
<evidence type="ECO:0000313" key="4">
    <source>
        <dbReference type="EMBL" id="KAA1423479.1"/>
    </source>
</evidence>
<gene>
    <name evidence="4" type="ORF">FE697_007705</name>
</gene>
<feature type="region of interest" description="Disordered" evidence="2">
    <location>
        <begin position="1"/>
        <end position="30"/>
    </location>
</feature>
<keyword evidence="4" id="KW-0131">Cell cycle</keyword>
<keyword evidence="4" id="KW-0132">Cell division</keyword>
<accession>A0A5Q6RZU2</accession>
<keyword evidence="3" id="KW-1133">Transmembrane helix</keyword>
<feature type="transmembrane region" description="Helical" evidence="3">
    <location>
        <begin position="38"/>
        <end position="56"/>
    </location>
</feature>
<feature type="compositionally biased region" description="Basic and acidic residues" evidence="2">
    <location>
        <begin position="118"/>
        <end position="134"/>
    </location>
</feature>
<dbReference type="OrthoDB" id="4792842at2"/>
<keyword evidence="1" id="KW-0175">Coiled coil</keyword>
<keyword evidence="3" id="KW-0472">Membrane</keyword>
<evidence type="ECO:0000256" key="3">
    <source>
        <dbReference type="SAM" id="Phobius"/>
    </source>
</evidence>
<comment type="caution">
    <text evidence="4">The sequence shown here is derived from an EMBL/GenBank/DDBJ whole genome shotgun (WGS) entry which is preliminary data.</text>
</comment>
<evidence type="ECO:0000256" key="1">
    <source>
        <dbReference type="SAM" id="Coils"/>
    </source>
</evidence>
<name>A0A5Q6RZU2_9ACTN</name>
<reference evidence="4 5" key="1">
    <citation type="submission" date="2019-09" db="EMBL/GenBank/DDBJ databases">
        <title>Mumia zhuanghuii sp. nov. isolated from the intestinal contents of plateau pika (Ochotona curzoniae) in the Qinghai-Tibet plateau of China.</title>
        <authorList>
            <person name="Tian Z."/>
        </authorList>
    </citation>
    <scope>NUCLEOTIDE SEQUENCE [LARGE SCALE GENOMIC DNA]</scope>
    <source>
        <strain evidence="5">350</strain>
    </source>
</reference>
<dbReference type="Proteomes" id="UP000307768">
    <property type="component" value="Unassembled WGS sequence"/>
</dbReference>
<keyword evidence="3" id="KW-0812">Transmembrane</keyword>
<protein>
    <submittedName>
        <fullName evidence="4">Cell division protein FtsL</fullName>
    </submittedName>
</protein>
<dbReference type="AlphaFoldDB" id="A0A5Q6RZU2"/>
<evidence type="ECO:0000256" key="2">
    <source>
        <dbReference type="SAM" id="MobiDB-lite"/>
    </source>
</evidence>